<dbReference type="Proteomes" id="UP001284771">
    <property type="component" value="Unassembled WGS sequence"/>
</dbReference>
<name>A0ABU4J7V7_9BACI</name>
<dbReference type="InterPro" id="IPR000121">
    <property type="entry name" value="PEP_util_C"/>
</dbReference>
<dbReference type="RefSeq" id="WP_217599779.1">
    <property type="nucleotide sequence ID" value="NZ_JAWUZT010000037.1"/>
</dbReference>
<accession>A0ABU4J7V7</accession>
<evidence type="ECO:0000256" key="2">
    <source>
        <dbReference type="ARBA" id="ARBA00032883"/>
    </source>
</evidence>
<dbReference type="PANTHER" id="PTHR22931">
    <property type="entry name" value="PHOSPHOENOLPYRUVATE DIKINASE-RELATED"/>
    <property type="match status" value="1"/>
</dbReference>
<keyword evidence="5" id="KW-1185">Reference proteome</keyword>
<sequence length="644" mass="72397">MALLTNNRNLLSEELHKISLGILSPRDVLLEIQEEQLTDLLAPSFAKEEGHSSIGNGESILPGDVSGQLVLDRKLGEILLKEAQNRNTTIDLIYSLEGGDLEDFYVLTSSKGFFTNQKARTTFCPVQASCEGIPTLVNVNCKYQFNMETDEITYTFNDGSKFNIEQPSRRIIFENHILNEGAYLSLNSNKGLIFKGNLSAIPSTIIKVYQILSQAFMEALEIYGAKNAEQNIIYSSIYQNNKKFLIETIQSPEFLGFKKLLEEAYNISELKVLSTAHTTRTMTLTRMYGSDISILDGEVCIKSNSNRYGLGLLRDERMWNQTTDIDLMRIIFLGEEIVGESYLEYKDKYLQKFTSMVYDVFKVGTGEIAVVRLLCMPYNMIFTKEFDAKKFSKKYNLDEKAVSDRVKVLANESETYHGCRGVRVTVQRQDICQIWSEGVIKAAHQAYNEGINVKVQILLSMVTFPEEVSMFVETFEKLVESYGVQDLVRGVSIMIETSGAFHVLEDILDVKGENIELNGALFGGNDFTAACLNMNRADSAKSIIPEYVKLNIMPSSPFQIINEQIVGKAIVQGLRRTKLLKYSNGREYLMGLGGEIAGSWQSVKWLSKHAAPHGLNYVSTPPDRILFSLFASAQSVLQSLYSDI</sequence>
<proteinExistence type="predicted"/>
<protein>
    <recommendedName>
        <fullName evidence="1">Pyruvate, phosphate dikinase</fullName>
    </recommendedName>
    <alternativeName>
        <fullName evidence="2">Pyruvate, orthophosphate dikinase</fullName>
    </alternativeName>
</protein>
<dbReference type="PANTHER" id="PTHR22931:SF9">
    <property type="entry name" value="PYRUVATE, PHOSPHATE DIKINASE 1, CHLOROPLASTIC"/>
    <property type="match status" value="1"/>
</dbReference>
<feature type="domain" description="PEP-utilising enzyme C-terminal" evidence="3">
    <location>
        <begin position="306"/>
        <end position="626"/>
    </location>
</feature>
<evidence type="ECO:0000313" key="4">
    <source>
        <dbReference type="EMBL" id="MDW8517042.1"/>
    </source>
</evidence>
<organism evidence="4 5">
    <name type="scientific">Priestia flexa</name>
    <dbReference type="NCBI Taxonomy" id="86664"/>
    <lineage>
        <taxon>Bacteria</taxon>
        <taxon>Bacillati</taxon>
        <taxon>Bacillota</taxon>
        <taxon>Bacilli</taxon>
        <taxon>Bacillales</taxon>
        <taxon>Bacillaceae</taxon>
        <taxon>Priestia</taxon>
    </lineage>
</organism>
<dbReference type="Pfam" id="PF02896">
    <property type="entry name" value="PEP-utilizers_C"/>
    <property type="match status" value="1"/>
</dbReference>
<evidence type="ECO:0000256" key="1">
    <source>
        <dbReference type="ARBA" id="ARBA00020138"/>
    </source>
</evidence>
<comment type="caution">
    <text evidence="4">The sequence shown here is derived from an EMBL/GenBank/DDBJ whole genome shotgun (WGS) entry which is preliminary data.</text>
</comment>
<dbReference type="EMBL" id="JAWUZT010000037">
    <property type="protein sequence ID" value="MDW8517042.1"/>
    <property type="molecule type" value="Genomic_DNA"/>
</dbReference>
<evidence type="ECO:0000313" key="5">
    <source>
        <dbReference type="Proteomes" id="UP001284771"/>
    </source>
</evidence>
<reference evidence="5" key="1">
    <citation type="submission" date="2023-07" db="EMBL/GenBank/DDBJ databases">
        <title>Draft genomic sequences of Priestia flexa CCM isolated from the soil of an abandoned mine contaminated by free cyanide in the high Andean zone of Tacna, Peru.</title>
        <authorList>
            <person name="Caceda Quiroz C.J."/>
            <person name="Maraza Chooque G.J."/>
            <person name="Fora Quispe G.L."/>
            <person name="Carpio Mamani M."/>
        </authorList>
    </citation>
    <scope>NUCLEOTIDE SEQUENCE [LARGE SCALE GENOMIC DNA]</scope>
    <source>
        <strain evidence="5">CCM</strain>
    </source>
</reference>
<evidence type="ECO:0000259" key="3">
    <source>
        <dbReference type="Pfam" id="PF02896"/>
    </source>
</evidence>
<gene>
    <name evidence="4" type="ORF">RIB56_12960</name>
</gene>
<dbReference type="InterPro" id="IPR010121">
    <property type="entry name" value="Pyruvate_phosphate_dikinase"/>
</dbReference>